<dbReference type="GO" id="GO:0005794">
    <property type="term" value="C:Golgi apparatus"/>
    <property type="evidence" value="ECO:0007669"/>
    <property type="project" value="TreeGrafter"/>
</dbReference>
<keyword evidence="4" id="KW-1185">Reference proteome</keyword>
<dbReference type="InParanoid" id="W4KRB6"/>
<gene>
    <name evidence="3" type="ORF">HETIRDRAFT_308393</name>
</gene>
<accession>W4KRB6</accession>
<feature type="transmembrane region" description="Helical" evidence="2">
    <location>
        <begin position="297"/>
        <end position="315"/>
    </location>
</feature>
<keyword evidence="2" id="KW-0812">Transmembrane</keyword>
<feature type="transmembrane region" description="Helical" evidence="2">
    <location>
        <begin position="461"/>
        <end position="482"/>
    </location>
</feature>
<feature type="compositionally biased region" description="Low complexity" evidence="1">
    <location>
        <begin position="672"/>
        <end position="683"/>
    </location>
</feature>
<dbReference type="HOGENOM" id="CLU_021809_1_0_1"/>
<dbReference type="GeneID" id="20669581"/>
<evidence type="ECO:0000313" key="4">
    <source>
        <dbReference type="Proteomes" id="UP000030671"/>
    </source>
</evidence>
<feature type="compositionally biased region" description="Polar residues" evidence="1">
    <location>
        <begin position="699"/>
        <end position="712"/>
    </location>
</feature>
<feature type="transmembrane region" description="Helical" evidence="2">
    <location>
        <begin position="322"/>
        <end position="341"/>
    </location>
</feature>
<name>W4KRB6_HETIT</name>
<proteinExistence type="predicted"/>
<reference evidence="3 4" key="1">
    <citation type="journal article" date="2012" name="New Phytol.">
        <title>Insight into trade-off between wood decay and parasitism from the genome of a fungal forest pathogen.</title>
        <authorList>
            <person name="Olson A."/>
            <person name="Aerts A."/>
            <person name="Asiegbu F."/>
            <person name="Belbahri L."/>
            <person name="Bouzid O."/>
            <person name="Broberg A."/>
            <person name="Canback B."/>
            <person name="Coutinho P.M."/>
            <person name="Cullen D."/>
            <person name="Dalman K."/>
            <person name="Deflorio G."/>
            <person name="van Diepen L.T."/>
            <person name="Dunand C."/>
            <person name="Duplessis S."/>
            <person name="Durling M."/>
            <person name="Gonthier P."/>
            <person name="Grimwood J."/>
            <person name="Fossdal C.G."/>
            <person name="Hansson D."/>
            <person name="Henrissat B."/>
            <person name="Hietala A."/>
            <person name="Himmelstrand K."/>
            <person name="Hoffmeister D."/>
            <person name="Hogberg N."/>
            <person name="James T.Y."/>
            <person name="Karlsson M."/>
            <person name="Kohler A."/>
            <person name="Kues U."/>
            <person name="Lee Y.H."/>
            <person name="Lin Y.C."/>
            <person name="Lind M."/>
            <person name="Lindquist E."/>
            <person name="Lombard V."/>
            <person name="Lucas S."/>
            <person name="Lunden K."/>
            <person name="Morin E."/>
            <person name="Murat C."/>
            <person name="Park J."/>
            <person name="Raffaello T."/>
            <person name="Rouze P."/>
            <person name="Salamov A."/>
            <person name="Schmutz J."/>
            <person name="Solheim H."/>
            <person name="Stahlberg J."/>
            <person name="Velez H."/>
            <person name="de Vries R.P."/>
            <person name="Wiebenga A."/>
            <person name="Woodward S."/>
            <person name="Yakovlev I."/>
            <person name="Garbelotto M."/>
            <person name="Martin F."/>
            <person name="Grigoriev I.V."/>
            <person name="Stenlid J."/>
        </authorList>
    </citation>
    <scope>NUCLEOTIDE SEQUENCE [LARGE SCALE GENOMIC DNA]</scope>
    <source>
        <strain evidence="3 4">TC 32-1</strain>
    </source>
</reference>
<feature type="transmembrane region" description="Helical" evidence="2">
    <location>
        <begin position="489"/>
        <end position="509"/>
    </location>
</feature>
<feature type="region of interest" description="Disordered" evidence="1">
    <location>
        <begin position="631"/>
        <end position="719"/>
    </location>
</feature>
<feature type="compositionally biased region" description="Low complexity" evidence="1">
    <location>
        <begin position="632"/>
        <end position="644"/>
    </location>
</feature>
<dbReference type="AlphaFoldDB" id="W4KRB6"/>
<dbReference type="eggNOG" id="ENOG502S65M">
    <property type="taxonomic scope" value="Eukaryota"/>
</dbReference>
<dbReference type="PANTHER" id="PTHR34391:SF2">
    <property type="entry name" value="TRP C-TERMINAL DOMAIN-CONTAINING PROTEIN"/>
    <property type="match status" value="1"/>
</dbReference>
<sequence length="719" mass="78493">MRVKQIWNYVPLPAKAKLLWDRLTVSRITTIYFVFSLLHCILQLVFQTQAFAINARAADFLHSIVRGGGAQVPGFFQVVGDTLRYCDHVPHKISAASCQVVWNGTSVQSSNAQGAVQTGNSSSNSYGSSSSSSSALSSSVSAAPSFTTTFNTTFSFKTLDTFPSSGISSTTVRSAISASASSTPVVRIASSATSSTPAARVTVTKIVVQKPTATATSSDDDDDDDDDLAHRRRYLPREALQKRGMMGNSILVIDVDGQKKVALNGFGFNTETVLDQKCVVALNWPVQLLHNTKREDITFIAFQFWVLGMSIAALLNESIPHIIASLVTHMSATAWAGFQIWSTSAFHNDFRRIATNGACQINLLPSYWKDRANAEIPSLVLNTVALFVSAFLSWRLIKLFGWQTFKRIGASLNINRIYKLILTLSIAIQLSLFFVVASIGIWLDQICNGTFAHLSTEGTLYMALSIVVIILLAPWLVTGWFAVRRELKIPMAVFLVLSGVLVIGWGAMFDSLTFRWTFVQWRFFSVIIVLSITLTLLTFILGVVCWFNFGHGLTHYLNAQEPLPGDDFVPVVPGQLDQDPEKVDFPSNDRPVPTFSAAFGSGTEVPPPSQMRFAPRQMGPRFFNAQAQPFESPVQTSPVQSPPVAHFSSLPSSVAPSAYSGSPTSRRLLVRHGSSGSEHSISSVTTIEPSACGDGLTRMMSNASRGNESISGRSRWVIE</sequence>
<dbReference type="EMBL" id="KI925454">
    <property type="protein sequence ID" value="ETW87616.1"/>
    <property type="molecule type" value="Genomic_DNA"/>
</dbReference>
<feature type="compositionally biased region" description="Polar residues" evidence="1">
    <location>
        <begin position="649"/>
        <end position="665"/>
    </location>
</feature>
<feature type="transmembrane region" description="Helical" evidence="2">
    <location>
        <begin position="417"/>
        <end position="441"/>
    </location>
</feature>
<dbReference type="InterPro" id="IPR040410">
    <property type="entry name" value="UPF0658_Golgi"/>
</dbReference>
<keyword evidence="2" id="KW-0472">Membrane</keyword>
<dbReference type="RefSeq" id="XP_009541497.1">
    <property type="nucleotide sequence ID" value="XM_009543202.1"/>
</dbReference>
<evidence type="ECO:0000256" key="1">
    <source>
        <dbReference type="SAM" id="MobiDB-lite"/>
    </source>
</evidence>
<feature type="transmembrane region" description="Helical" evidence="2">
    <location>
        <begin position="25"/>
        <end position="46"/>
    </location>
</feature>
<dbReference type="STRING" id="747525.W4KRB6"/>
<evidence type="ECO:0000256" key="2">
    <source>
        <dbReference type="SAM" id="Phobius"/>
    </source>
</evidence>
<organism evidence="3 4">
    <name type="scientific">Heterobasidion irregulare (strain TC 32-1)</name>
    <dbReference type="NCBI Taxonomy" id="747525"/>
    <lineage>
        <taxon>Eukaryota</taxon>
        <taxon>Fungi</taxon>
        <taxon>Dikarya</taxon>
        <taxon>Basidiomycota</taxon>
        <taxon>Agaricomycotina</taxon>
        <taxon>Agaricomycetes</taxon>
        <taxon>Russulales</taxon>
        <taxon>Bondarzewiaceae</taxon>
        <taxon>Heterobasidion</taxon>
        <taxon>Heterobasidion annosum species complex</taxon>
    </lineage>
</organism>
<keyword evidence="2" id="KW-1133">Transmembrane helix</keyword>
<dbReference type="Proteomes" id="UP000030671">
    <property type="component" value="Unassembled WGS sequence"/>
</dbReference>
<feature type="transmembrane region" description="Helical" evidence="2">
    <location>
        <begin position="521"/>
        <end position="547"/>
    </location>
</feature>
<evidence type="ECO:0000313" key="3">
    <source>
        <dbReference type="EMBL" id="ETW87616.1"/>
    </source>
</evidence>
<dbReference type="OrthoDB" id="2448307at2759"/>
<protein>
    <submittedName>
        <fullName evidence="3">Uncharacterized protein</fullName>
    </submittedName>
</protein>
<feature type="transmembrane region" description="Helical" evidence="2">
    <location>
        <begin position="376"/>
        <end position="397"/>
    </location>
</feature>
<dbReference type="KEGG" id="hir:HETIRDRAFT_308393"/>
<dbReference type="PANTHER" id="PTHR34391">
    <property type="entry name" value="UPF0658 GOLGI APPARATUS MEMBRANE PROTEIN C1952.10C-RELATED"/>
    <property type="match status" value="1"/>
</dbReference>